<accession>A0A915KG93</accession>
<dbReference type="Proteomes" id="UP000887565">
    <property type="component" value="Unplaced"/>
</dbReference>
<protein>
    <submittedName>
        <fullName evidence="2">Uncharacterized protein</fullName>
    </submittedName>
</protein>
<keyword evidence="1" id="KW-1185">Reference proteome</keyword>
<sequence length="116" mass="13753">MTYHGIIFSSDKIDSHEIRVPLRTRLCNLWKSAPNFSAKSEQFAQMWKKWEEGTLARIVHTNRDHHHFHKSNSTFFYFNIKRNIAHILVISIESGNAPNKLRWSSTKQDIKRMKKS</sequence>
<reference evidence="2" key="1">
    <citation type="submission" date="2022-11" db="UniProtKB">
        <authorList>
            <consortium name="WormBaseParasite"/>
        </authorList>
    </citation>
    <scope>IDENTIFICATION</scope>
</reference>
<evidence type="ECO:0000313" key="2">
    <source>
        <dbReference type="WBParaSite" id="nRc.2.0.1.t37405-RA"/>
    </source>
</evidence>
<dbReference type="WBParaSite" id="nRc.2.0.1.t37405-RA">
    <property type="protein sequence ID" value="nRc.2.0.1.t37405-RA"/>
    <property type="gene ID" value="nRc.2.0.1.g37405"/>
</dbReference>
<dbReference type="AlphaFoldDB" id="A0A915KG93"/>
<proteinExistence type="predicted"/>
<organism evidence="1 2">
    <name type="scientific">Romanomermis culicivorax</name>
    <name type="common">Nematode worm</name>
    <dbReference type="NCBI Taxonomy" id="13658"/>
    <lineage>
        <taxon>Eukaryota</taxon>
        <taxon>Metazoa</taxon>
        <taxon>Ecdysozoa</taxon>
        <taxon>Nematoda</taxon>
        <taxon>Enoplea</taxon>
        <taxon>Dorylaimia</taxon>
        <taxon>Mermithida</taxon>
        <taxon>Mermithoidea</taxon>
        <taxon>Mermithidae</taxon>
        <taxon>Romanomermis</taxon>
    </lineage>
</organism>
<name>A0A915KG93_ROMCU</name>
<evidence type="ECO:0000313" key="1">
    <source>
        <dbReference type="Proteomes" id="UP000887565"/>
    </source>
</evidence>